<proteinExistence type="predicted"/>
<dbReference type="EMBL" id="GBRH01242113">
    <property type="protein sequence ID" value="JAD55782.1"/>
    <property type="molecule type" value="Transcribed_RNA"/>
</dbReference>
<organism evidence="1">
    <name type="scientific">Arundo donax</name>
    <name type="common">Giant reed</name>
    <name type="synonym">Donax arundinaceus</name>
    <dbReference type="NCBI Taxonomy" id="35708"/>
    <lineage>
        <taxon>Eukaryota</taxon>
        <taxon>Viridiplantae</taxon>
        <taxon>Streptophyta</taxon>
        <taxon>Embryophyta</taxon>
        <taxon>Tracheophyta</taxon>
        <taxon>Spermatophyta</taxon>
        <taxon>Magnoliopsida</taxon>
        <taxon>Liliopsida</taxon>
        <taxon>Poales</taxon>
        <taxon>Poaceae</taxon>
        <taxon>PACMAD clade</taxon>
        <taxon>Arundinoideae</taxon>
        <taxon>Arundineae</taxon>
        <taxon>Arundo</taxon>
    </lineage>
</organism>
<evidence type="ECO:0000313" key="1">
    <source>
        <dbReference type="EMBL" id="JAD55782.1"/>
    </source>
</evidence>
<sequence>MKYVPSHILEKKSVASKSLHLWRRHCGLLRFLYIVLAGMSA</sequence>
<reference evidence="1" key="1">
    <citation type="submission" date="2014-09" db="EMBL/GenBank/DDBJ databases">
        <authorList>
            <person name="Magalhaes I.L.F."/>
            <person name="Oliveira U."/>
            <person name="Santos F.R."/>
            <person name="Vidigal T.H.D.A."/>
            <person name="Brescovit A.D."/>
            <person name="Santos A.J."/>
        </authorList>
    </citation>
    <scope>NUCLEOTIDE SEQUENCE</scope>
    <source>
        <tissue evidence="1">Shoot tissue taken approximately 20 cm above the soil surface</tissue>
    </source>
</reference>
<reference evidence="1" key="2">
    <citation type="journal article" date="2015" name="Data Brief">
        <title>Shoot transcriptome of the giant reed, Arundo donax.</title>
        <authorList>
            <person name="Barrero R.A."/>
            <person name="Guerrero F.D."/>
            <person name="Moolhuijzen P."/>
            <person name="Goolsby J.A."/>
            <person name="Tidwell J."/>
            <person name="Bellgard S.E."/>
            <person name="Bellgard M.I."/>
        </authorList>
    </citation>
    <scope>NUCLEOTIDE SEQUENCE</scope>
    <source>
        <tissue evidence="1">Shoot tissue taken approximately 20 cm above the soil surface</tissue>
    </source>
</reference>
<name>A0A0A9B901_ARUDO</name>
<dbReference type="AlphaFoldDB" id="A0A0A9B901"/>
<protein>
    <submittedName>
        <fullName evidence="1">Uncharacterized protein</fullName>
    </submittedName>
</protein>
<accession>A0A0A9B901</accession>